<name>A0A4Z2J4Q8_9TELE</name>
<organism evidence="2 3">
    <name type="scientific">Liparis tanakae</name>
    <name type="common">Tanaka's snailfish</name>
    <dbReference type="NCBI Taxonomy" id="230148"/>
    <lineage>
        <taxon>Eukaryota</taxon>
        <taxon>Metazoa</taxon>
        <taxon>Chordata</taxon>
        <taxon>Craniata</taxon>
        <taxon>Vertebrata</taxon>
        <taxon>Euteleostomi</taxon>
        <taxon>Actinopterygii</taxon>
        <taxon>Neopterygii</taxon>
        <taxon>Teleostei</taxon>
        <taxon>Neoteleostei</taxon>
        <taxon>Acanthomorphata</taxon>
        <taxon>Eupercaria</taxon>
        <taxon>Perciformes</taxon>
        <taxon>Cottioidei</taxon>
        <taxon>Cottales</taxon>
        <taxon>Liparidae</taxon>
        <taxon>Liparis</taxon>
    </lineage>
</organism>
<evidence type="ECO:0000256" key="1">
    <source>
        <dbReference type="SAM" id="MobiDB-lite"/>
    </source>
</evidence>
<reference evidence="2 3" key="1">
    <citation type="submission" date="2019-03" db="EMBL/GenBank/DDBJ databases">
        <title>First draft genome of Liparis tanakae, snailfish: a comprehensive survey of snailfish specific genes.</title>
        <authorList>
            <person name="Kim W."/>
            <person name="Song I."/>
            <person name="Jeong J.-H."/>
            <person name="Kim D."/>
            <person name="Kim S."/>
            <person name="Ryu S."/>
            <person name="Song J.Y."/>
            <person name="Lee S.K."/>
        </authorList>
    </citation>
    <scope>NUCLEOTIDE SEQUENCE [LARGE SCALE GENOMIC DNA]</scope>
    <source>
        <tissue evidence="2">Muscle</tissue>
    </source>
</reference>
<dbReference type="Proteomes" id="UP000314294">
    <property type="component" value="Unassembled WGS sequence"/>
</dbReference>
<gene>
    <name evidence="2" type="ORF">EYF80_004976</name>
</gene>
<comment type="caution">
    <text evidence="2">The sequence shown here is derived from an EMBL/GenBank/DDBJ whole genome shotgun (WGS) entry which is preliminary data.</text>
</comment>
<feature type="region of interest" description="Disordered" evidence="1">
    <location>
        <begin position="1"/>
        <end position="36"/>
    </location>
</feature>
<keyword evidence="3" id="KW-1185">Reference proteome</keyword>
<feature type="compositionally biased region" description="Basic and acidic residues" evidence="1">
    <location>
        <begin position="11"/>
        <end position="23"/>
    </location>
</feature>
<feature type="region of interest" description="Disordered" evidence="1">
    <location>
        <begin position="44"/>
        <end position="63"/>
    </location>
</feature>
<evidence type="ECO:0000313" key="2">
    <source>
        <dbReference type="EMBL" id="TNN84931.1"/>
    </source>
</evidence>
<accession>A0A4Z2J4Q8</accession>
<protein>
    <submittedName>
        <fullName evidence="2">Uncharacterized protein</fullName>
    </submittedName>
</protein>
<dbReference type="AlphaFoldDB" id="A0A4Z2J4Q8"/>
<dbReference type="EMBL" id="SRLO01000024">
    <property type="protein sequence ID" value="TNN84931.1"/>
    <property type="molecule type" value="Genomic_DNA"/>
</dbReference>
<sequence>MKDPATGSKQGPEKMFQKRRDGGIRQVGKKKKKEGGVVKLQSYTRVRRSASEPTHEEMEEVAKVDGKKMSMCTLVRSGGRGQASDDEGWK</sequence>
<proteinExistence type="predicted"/>
<evidence type="ECO:0000313" key="3">
    <source>
        <dbReference type="Proteomes" id="UP000314294"/>
    </source>
</evidence>
<feature type="compositionally biased region" description="Basic and acidic residues" evidence="1">
    <location>
        <begin position="49"/>
        <end position="63"/>
    </location>
</feature>